<evidence type="ECO:0000313" key="4">
    <source>
        <dbReference type="Proteomes" id="UP000647587"/>
    </source>
</evidence>
<name>A0ABQ2EZK3_9DEIO</name>
<dbReference type="PANTHER" id="PTHR43157">
    <property type="entry name" value="PHOSPHATIDYLINOSITOL-GLYCAN BIOSYNTHESIS CLASS F PROTEIN-RELATED"/>
    <property type="match status" value="1"/>
</dbReference>
<evidence type="ECO:0000259" key="2">
    <source>
        <dbReference type="SMART" id="SM00822"/>
    </source>
</evidence>
<dbReference type="InterPro" id="IPR057326">
    <property type="entry name" value="KR_dom"/>
</dbReference>
<dbReference type="InterPro" id="IPR036291">
    <property type="entry name" value="NAD(P)-bd_dom_sf"/>
</dbReference>
<evidence type="ECO:0000256" key="1">
    <source>
        <dbReference type="ARBA" id="ARBA00023002"/>
    </source>
</evidence>
<proteinExistence type="predicted"/>
<comment type="caution">
    <text evidence="3">The sequence shown here is derived from an EMBL/GenBank/DDBJ whole genome shotgun (WGS) entry which is preliminary data.</text>
</comment>
<dbReference type="PRINTS" id="PR00081">
    <property type="entry name" value="GDHRDH"/>
</dbReference>
<dbReference type="RefSeq" id="WP_189008717.1">
    <property type="nucleotide sequence ID" value="NZ_BMPP01000009.1"/>
</dbReference>
<gene>
    <name evidence="3" type="ORF">GCM10008955_23720</name>
</gene>
<evidence type="ECO:0000313" key="3">
    <source>
        <dbReference type="EMBL" id="GGK29170.1"/>
    </source>
</evidence>
<keyword evidence="1" id="KW-0560">Oxidoreductase</keyword>
<sequence>MSGRTIVITGASDGIGAQAARQLVRSGEHVVLVGRSPQKTRVLAAELRAPYHLADFTRLDDVRALAASLETYGRIDILMNNAGGVMGPRETTPDGLEKTLQVNHLAPFLLTNLLLDRRSADRRVVLNTSSAANRLFSRLDLTDLELTRGYNPNRAYGNAKLANILFTRELHRRYHAQGLSTAAFHPGAVATNFASESSSLMRLIYRTPLRRLLLITPEQGTDTMLWLANGTPGVDWQSGQYYDRRKVGAVHPIADNPVLAQMLWDQSAQMVGL</sequence>
<dbReference type="Gene3D" id="3.40.50.720">
    <property type="entry name" value="NAD(P)-binding Rossmann-like Domain"/>
    <property type="match status" value="1"/>
</dbReference>
<reference evidence="4" key="1">
    <citation type="journal article" date="2019" name="Int. J. Syst. Evol. Microbiol.">
        <title>The Global Catalogue of Microorganisms (GCM) 10K type strain sequencing project: providing services to taxonomists for standard genome sequencing and annotation.</title>
        <authorList>
            <consortium name="The Broad Institute Genomics Platform"/>
            <consortium name="The Broad Institute Genome Sequencing Center for Infectious Disease"/>
            <person name="Wu L."/>
            <person name="Ma J."/>
        </authorList>
    </citation>
    <scope>NUCLEOTIDE SEQUENCE [LARGE SCALE GENOMIC DNA]</scope>
    <source>
        <strain evidence="4">JCM 30331</strain>
    </source>
</reference>
<dbReference type="Proteomes" id="UP000647587">
    <property type="component" value="Unassembled WGS sequence"/>
</dbReference>
<dbReference type="EMBL" id="BMPP01000009">
    <property type="protein sequence ID" value="GGK29170.1"/>
    <property type="molecule type" value="Genomic_DNA"/>
</dbReference>
<feature type="domain" description="Ketoreductase" evidence="2">
    <location>
        <begin position="4"/>
        <end position="192"/>
    </location>
</feature>
<dbReference type="PANTHER" id="PTHR43157:SF31">
    <property type="entry name" value="PHOSPHATIDYLINOSITOL-GLYCAN BIOSYNTHESIS CLASS F PROTEIN"/>
    <property type="match status" value="1"/>
</dbReference>
<keyword evidence="4" id="KW-1185">Reference proteome</keyword>
<accession>A0ABQ2EZK3</accession>
<dbReference type="Pfam" id="PF00106">
    <property type="entry name" value="adh_short"/>
    <property type="match status" value="1"/>
</dbReference>
<protein>
    <submittedName>
        <fullName evidence="3">Short-chain dehydrogenase</fullName>
    </submittedName>
</protein>
<dbReference type="SMART" id="SM00822">
    <property type="entry name" value="PKS_KR"/>
    <property type="match status" value="1"/>
</dbReference>
<dbReference type="InterPro" id="IPR002347">
    <property type="entry name" value="SDR_fam"/>
</dbReference>
<organism evidence="3 4">
    <name type="scientific">Deinococcus malanensis</name>
    <dbReference type="NCBI Taxonomy" id="1706855"/>
    <lineage>
        <taxon>Bacteria</taxon>
        <taxon>Thermotogati</taxon>
        <taxon>Deinococcota</taxon>
        <taxon>Deinococci</taxon>
        <taxon>Deinococcales</taxon>
        <taxon>Deinococcaceae</taxon>
        <taxon>Deinococcus</taxon>
    </lineage>
</organism>
<dbReference type="SUPFAM" id="SSF51735">
    <property type="entry name" value="NAD(P)-binding Rossmann-fold domains"/>
    <property type="match status" value="1"/>
</dbReference>